<dbReference type="PROSITE" id="PS51379">
    <property type="entry name" value="4FE4S_FER_2"/>
    <property type="match status" value="1"/>
</dbReference>
<keyword evidence="5" id="KW-0408">Iron</keyword>
<keyword evidence="8" id="KW-1133">Transmembrane helix</keyword>
<evidence type="ECO:0000256" key="5">
    <source>
        <dbReference type="ARBA" id="ARBA00023004"/>
    </source>
</evidence>
<evidence type="ECO:0000313" key="10">
    <source>
        <dbReference type="EMBL" id="MBR1137377.1"/>
    </source>
</evidence>
<accession>A0ABS5G7U4</accession>
<proteinExistence type="predicted"/>
<dbReference type="Pfam" id="PF13746">
    <property type="entry name" value="Fer4_18"/>
    <property type="match status" value="1"/>
</dbReference>
<organism evidence="10 11">
    <name type="scientific">Bradyrhizobium denitrificans</name>
    <dbReference type="NCBI Taxonomy" id="2734912"/>
    <lineage>
        <taxon>Bacteria</taxon>
        <taxon>Pseudomonadati</taxon>
        <taxon>Pseudomonadota</taxon>
        <taxon>Alphaproteobacteria</taxon>
        <taxon>Hyphomicrobiales</taxon>
        <taxon>Nitrobacteraceae</taxon>
        <taxon>Bradyrhizobium</taxon>
    </lineage>
</organism>
<dbReference type="InterPro" id="IPR051684">
    <property type="entry name" value="Electron_Trans/Redox"/>
</dbReference>
<dbReference type="Proteomes" id="UP001314635">
    <property type="component" value="Unassembled WGS sequence"/>
</dbReference>
<dbReference type="Gene3D" id="2.60.40.10">
    <property type="entry name" value="Immunoglobulins"/>
    <property type="match status" value="1"/>
</dbReference>
<dbReference type="InterPro" id="IPR014116">
    <property type="entry name" value="Cyt_c_oxidase_cbb3_FixG"/>
</dbReference>
<evidence type="ECO:0000256" key="7">
    <source>
        <dbReference type="SAM" id="MobiDB-lite"/>
    </source>
</evidence>
<keyword evidence="1" id="KW-0813">Transport</keyword>
<dbReference type="InterPro" id="IPR017896">
    <property type="entry name" value="4Fe4S_Fe-S-bd"/>
</dbReference>
<dbReference type="RefSeq" id="WP_172235639.1">
    <property type="nucleotide sequence ID" value="NZ_JABFDP010000003.1"/>
</dbReference>
<sequence length="497" mass="53921">MAITIEIDHARTRRAAQGRGQSQSPAHGQAPVRKPARSPRQLGGPVVPQGVKGPIRRLKWLILMLTLSVYYVTPFIRWNRGPNAPGQAVLLDFAHGKLYLGPAEIWPQDLYLITAAMLLATLILVLVNALAGRLWCGFACPQTVWTDLFLLVERLVEGDRRQRLKNIGAPLTTKRVAQIATKHALWMMIALLTGGTLIFYFTDAPELVRDVIHGEMSPTALTWTLVFAGTTYGLAGFAREQVCTFMCPWPRLQGAIWDAEAFTVNYRDYRGEVRMSAKKAAEARSQGLPAGDCVDCGACVAVCPIGIDIRQGPNFACINCGLCVDACDGVMARLDRPRGLIDYESWDNIERGRAGQPRVSRLLRPKTVGLALACVALAGIIAVSFVTKTTAVLSVQHDRDPMSVRLSDGSVRNAYTVKLLNKSAAVQSFTLGISGVDAALAIVGHATADAITVEPDGSETLRVTLTMPEPRDADVTFQAIGAGGQVVLTAHDRFIDR</sequence>
<keyword evidence="11" id="KW-1185">Reference proteome</keyword>
<dbReference type="InterPro" id="IPR032879">
    <property type="entry name" value="FixG_C"/>
</dbReference>
<dbReference type="Pfam" id="PF11614">
    <property type="entry name" value="FixG_C"/>
    <property type="match status" value="1"/>
</dbReference>
<comment type="caution">
    <text evidence="10">The sequence shown here is derived from an EMBL/GenBank/DDBJ whole genome shotgun (WGS) entry which is preliminary data.</text>
</comment>
<dbReference type="Pfam" id="PF12801">
    <property type="entry name" value="Fer4_5"/>
    <property type="match status" value="1"/>
</dbReference>
<keyword evidence="8" id="KW-0472">Membrane</keyword>
<gene>
    <name evidence="10" type="primary">ccoG</name>
    <name evidence="10" type="ORF">JQ619_16545</name>
</gene>
<feature type="domain" description="4Fe-4S ferredoxin-type" evidence="9">
    <location>
        <begin position="284"/>
        <end position="312"/>
    </location>
</feature>
<dbReference type="NCBIfam" id="TIGR02745">
    <property type="entry name" value="ccoG_rdxA_fixG"/>
    <property type="match status" value="1"/>
</dbReference>
<dbReference type="SUPFAM" id="SSF54862">
    <property type="entry name" value="4Fe-4S ferredoxins"/>
    <property type="match status" value="1"/>
</dbReference>
<dbReference type="InterPro" id="IPR013783">
    <property type="entry name" value="Ig-like_fold"/>
</dbReference>
<keyword evidence="6" id="KW-0411">Iron-sulfur</keyword>
<feature type="region of interest" description="Disordered" evidence="7">
    <location>
        <begin position="12"/>
        <end position="48"/>
    </location>
</feature>
<keyword evidence="8" id="KW-0812">Transmembrane</keyword>
<name>A0ABS5G7U4_9BRAD</name>
<evidence type="ECO:0000256" key="3">
    <source>
        <dbReference type="ARBA" id="ARBA00022723"/>
    </source>
</evidence>
<feature type="transmembrane region" description="Helical" evidence="8">
    <location>
        <begin position="221"/>
        <end position="238"/>
    </location>
</feature>
<evidence type="ECO:0000256" key="2">
    <source>
        <dbReference type="ARBA" id="ARBA00022485"/>
    </source>
</evidence>
<feature type="transmembrane region" description="Helical" evidence="8">
    <location>
        <begin position="58"/>
        <end position="76"/>
    </location>
</feature>
<evidence type="ECO:0000256" key="1">
    <source>
        <dbReference type="ARBA" id="ARBA00022448"/>
    </source>
</evidence>
<feature type="transmembrane region" description="Helical" evidence="8">
    <location>
        <begin position="368"/>
        <end position="386"/>
    </location>
</feature>
<keyword evidence="4" id="KW-0249">Electron transport</keyword>
<evidence type="ECO:0000256" key="6">
    <source>
        <dbReference type="ARBA" id="ARBA00023014"/>
    </source>
</evidence>
<keyword evidence="2" id="KW-0004">4Fe-4S</keyword>
<dbReference type="EMBL" id="JAFCLK010000014">
    <property type="protein sequence ID" value="MBR1137377.1"/>
    <property type="molecule type" value="Genomic_DNA"/>
</dbReference>
<evidence type="ECO:0000256" key="8">
    <source>
        <dbReference type="SAM" id="Phobius"/>
    </source>
</evidence>
<dbReference type="InterPro" id="IPR017900">
    <property type="entry name" value="4Fe4S_Fe_S_CS"/>
</dbReference>
<evidence type="ECO:0000259" key="9">
    <source>
        <dbReference type="PROSITE" id="PS51379"/>
    </source>
</evidence>
<reference evidence="11" key="1">
    <citation type="journal article" date="2021" name="ISME J.">
        <title>Evolutionary origin and ecological implication of a unique nif island in free-living Bradyrhizobium lineages.</title>
        <authorList>
            <person name="Tao J."/>
        </authorList>
    </citation>
    <scope>NUCLEOTIDE SEQUENCE [LARGE SCALE GENOMIC DNA]</scope>
    <source>
        <strain evidence="11">SZCCT0094</strain>
    </source>
</reference>
<dbReference type="PANTHER" id="PTHR30176">
    <property type="entry name" value="FERREDOXIN-TYPE PROTEIN NAPH"/>
    <property type="match status" value="1"/>
</dbReference>
<feature type="transmembrane region" description="Helical" evidence="8">
    <location>
        <begin position="110"/>
        <end position="131"/>
    </location>
</feature>
<dbReference type="PANTHER" id="PTHR30176:SF3">
    <property type="entry name" value="FERREDOXIN-TYPE PROTEIN NAPH"/>
    <property type="match status" value="1"/>
</dbReference>
<evidence type="ECO:0000313" key="11">
    <source>
        <dbReference type="Proteomes" id="UP001314635"/>
    </source>
</evidence>
<feature type="transmembrane region" description="Helical" evidence="8">
    <location>
        <begin position="184"/>
        <end position="201"/>
    </location>
</feature>
<keyword evidence="3" id="KW-0479">Metal-binding</keyword>
<dbReference type="PROSITE" id="PS00198">
    <property type="entry name" value="4FE4S_FER_1"/>
    <property type="match status" value="1"/>
</dbReference>
<protein>
    <submittedName>
        <fullName evidence="10">Cytochrome c oxidase accessory protein CcoG</fullName>
    </submittedName>
</protein>
<evidence type="ECO:0000256" key="4">
    <source>
        <dbReference type="ARBA" id="ARBA00022982"/>
    </source>
</evidence>